<dbReference type="GO" id="GO:0009435">
    <property type="term" value="P:NAD+ biosynthetic process"/>
    <property type="evidence" value="ECO:0007669"/>
    <property type="project" value="UniProtKB-UniPathway"/>
</dbReference>
<reference evidence="5 6" key="1">
    <citation type="submission" date="2019-08" db="EMBL/GenBank/DDBJ databases">
        <authorList>
            <person name="Dong K."/>
        </authorList>
    </citation>
    <scope>NUCLEOTIDE SEQUENCE [LARGE SCALE GENOMIC DNA]</scope>
    <source>
        <strain evidence="5 6">JCM14558</strain>
    </source>
</reference>
<dbReference type="InterPro" id="IPR010111">
    <property type="entry name" value="Kynureninase"/>
</dbReference>
<dbReference type="GO" id="GO:0030170">
    <property type="term" value="F:pyridoxal phosphate binding"/>
    <property type="evidence" value="ECO:0007669"/>
    <property type="project" value="InterPro"/>
</dbReference>
<dbReference type="EC" id="3.7.1.3" evidence="4"/>
<dbReference type="GO" id="GO:0030429">
    <property type="term" value="F:kynureninase activity"/>
    <property type="evidence" value="ECO:0007669"/>
    <property type="project" value="UniProtKB-EC"/>
</dbReference>
<dbReference type="PIRSF" id="PIRSF038800">
    <property type="entry name" value="KYNU"/>
    <property type="match status" value="1"/>
</dbReference>
<dbReference type="Gene3D" id="3.40.640.10">
    <property type="entry name" value="Type I PLP-dependent aspartate aminotransferase-like (Major domain)"/>
    <property type="match status" value="1"/>
</dbReference>
<comment type="similarity">
    <text evidence="4">Belongs to the kynureninase family.</text>
</comment>
<dbReference type="InterPro" id="IPR015421">
    <property type="entry name" value="PyrdxlP-dep_Trfase_major"/>
</dbReference>
<dbReference type="SUPFAM" id="SSF53383">
    <property type="entry name" value="PLP-dependent transferases"/>
    <property type="match status" value="1"/>
</dbReference>
<dbReference type="InterPro" id="IPR015424">
    <property type="entry name" value="PyrdxlP-dep_Trfase"/>
</dbReference>
<dbReference type="UniPathway" id="UPA00253">
    <property type="reaction ID" value="UER00329"/>
</dbReference>
<keyword evidence="5" id="KW-0032">Aminotransferase</keyword>
<protein>
    <recommendedName>
        <fullName evidence="4">Kynureninase</fullName>
        <ecNumber evidence="4">3.7.1.3</ecNumber>
    </recommendedName>
</protein>
<comment type="catalytic activity">
    <reaction evidence="4">
        <text>L-kynurenine + H2O = anthranilate + L-alanine + H(+)</text>
        <dbReference type="Rhea" id="RHEA:16813"/>
        <dbReference type="ChEBI" id="CHEBI:15377"/>
        <dbReference type="ChEBI" id="CHEBI:15378"/>
        <dbReference type="ChEBI" id="CHEBI:16567"/>
        <dbReference type="ChEBI" id="CHEBI:57959"/>
        <dbReference type="ChEBI" id="CHEBI:57972"/>
        <dbReference type="EC" id="3.7.1.3"/>
    </reaction>
</comment>
<dbReference type="Proteomes" id="UP000321034">
    <property type="component" value="Unassembled WGS sequence"/>
</dbReference>
<evidence type="ECO:0000256" key="1">
    <source>
        <dbReference type="ARBA" id="ARBA00022642"/>
    </source>
</evidence>
<evidence type="ECO:0000256" key="3">
    <source>
        <dbReference type="ARBA" id="ARBA00022898"/>
    </source>
</evidence>
<dbReference type="Pfam" id="PF22580">
    <property type="entry name" value="KYNU_C"/>
    <property type="match status" value="1"/>
</dbReference>
<dbReference type="GO" id="GO:0043420">
    <property type="term" value="P:anthranilate metabolic process"/>
    <property type="evidence" value="ECO:0007669"/>
    <property type="project" value="TreeGrafter"/>
</dbReference>
<evidence type="ECO:0000313" key="6">
    <source>
        <dbReference type="Proteomes" id="UP000321034"/>
    </source>
</evidence>
<keyword evidence="2 4" id="KW-0378">Hydrolase</keyword>
<dbReference type="PANTHER" id="PTHR14084:SF0">
    <property type="entry name" value="KYNURENINASE"/>
    <property type="match status" value="1"/>
</dbReference>
<dbReference type="UniPathway" id="UPA00334">
    <property type="reaction ID" value="UER00455"/>
</dbReference>
<keyword evidence="3 4" id="KW-0663">Pyridoxal phosphate</keyword>
<organism evidence="5 6">
    <name type="scientific">Microbacterium hatanonis</name>
    <dbReference type="NCBI Taxonomy" id="404366"/>
    <lineage>
        <taxon>Bacteria</taxon>
        <taxon>Bacillati</taxon>
        <taxon>Actinomycetota</taxon>
        <taxon>Actinomycetes</taxon>
        <taxon>Micrococcales</taxon>
        <taxon>Microbacteriaceae</taxon>
        <taxon>Microbacterium</taxon>
    </lineage>
</organism>
<keyword evidence="6" id="KW-1185">Reference proteome</keyword>
<comment type="pathway">
    <text evidence="4">Amino-acid degradation; L-kynurenine degradation; L-alanine and anthranilate from L-kynurenine: step 1/1.</text>
</comment>
<evidence type="ECO:0000313" key="5">
    <source>
        <dbReference type="EMBL" id="TXK12449.1"/>
    </source>
</evidence>
<dbReference type="EMBL" id="VRSV01000001">
    <property type="protein sequence ID" value="TXK12449.1"/>
    <property type="molecule type" value="Genomic_DNA"/>
</dbReference>
<proteinExistence type="inferred from homology"/>
<dbReference type="PANTHER" id="PTHR14084">
    <property type="entry name" value="KYNURENINASE"/>
    <property type="match status" value="1"/>
</dbReference>
<sequence>MTSVPDPATALLAAAGELDAADPLGSFVDEFEPAVGVDAYLDGNSLGRPVRGTADRISRFVAGEWGTGLIRSWDEGWMQLPFDLGDRIGRLALGAAGGQTVVADSTTVLLYKLVAAAIRGVPAGGRILIERGNFPTDRFVVEGLAEAHGLQVDWLDPDPIAGVTPAEVAAGLTDLTALVVLTHVDYRSGALADMAGITAVVHDAGALMLWDLCHSAGVVPMRLDEWGVDLAVGCSYKYLNGGPGAPAFAYVRAELQDRIEQPIQGWMGAADVFAMGPIYRPADGMRRLLSGTPPVVGMLPMQGMLDLLERAGIDAVREKSRTLTTLAIRAYDEVLAERGVDLLTPRDAARRGSHVLLGHPSFRAVTEQLWLDGVIPDFRGPQGIRIGLSPLSTTHAEAVRGILAIAAALPD</sequence>
<dbReference type="RefSeq" id="WP_147893176.1">
    <property type="nucleotide sequence ID" value="NZ_BAAANR010000001.1"/>
</dbReference>
<comment type="pathway">
    <text evidence="4">Cofactor biosynthesis; NAD(+) biosynthesis; quinolinate from L-kynurenine: step 2/3.</text>
</comment>
<comment type="subunit">
    <text evidence="4">Homodimer.</text>
</comment>
<keyword evidence="1 4" id="KW-0662">Pyridine nucleotide biosynthesis</keyword>
<dbReference type="GO" id="GO:0005737">
    <property type="term" value="C:cytoplasm"/>
    <property type="evidence" value="ECO:0007669"/>
    <property type="project" value="InterPro"/>
</dbReference>
<dbReference type="OrthoDB" id="9812626at2"/>
<keyword evidence="5" id="KW-0808">Transferase</keyword>
<dbReference type="GO" id="GO:0097053">
    <property type="term" value="P:L-kynurenine catabolic process"/>
    <property type="evidence" value="ECO:0007669"/>
    <property type="project" value="UniProtKB-UniPathway"/>
</dbReference>
<comment type="function">
    <text evidence="4">Catalyzes the cleavage of L-kynurenine (L-Kyn) and L-3-hydroxykynurenine (L-3OHKyn) into anthranilic acid (AA) and 3-hydroxyanthranilic acid (3-OHAA), respectively.</text>
</comment>
<gene>
    <name evidence="5" type="ORF">FVP77_02940</name>
</gene>
<name>A0A5C8I286_9MICO</name>
<dbReference type="AlphaFoldDB" id="A0A5C8I286"/>
<evidence type="ECO:0000256" key="2">
    <source>
        <dbReference type="ARBA" id="ARBA00022801"/>
    </source>
</evidence>
<dbReference type="Gene3D" id="3.90.1150.10">
    <property type="entry name" value="Aspartate Aminotransferase, domain 1"/>
    <property type="match status" value="1"/>
</dbReference>
<comment type="cofactor">
    <cofactor evidence="4">
        <name>pyridoxal 5'-phosphate</name>
        <dbReference type="ChEBI" id="CHEBI:597326"/>
    </cofactor>
</comment>
<dbReference type="GO" id="GO:0019441">
    <property type="term" value="P:L-tryptophan catabolic process to kynurenine"/>
    <property type="evidence" value="ECO:0007669"/>
    <property type="project" value="TreeGrafter"/>
</dbReference>
<comment type="caution">
    <text evidence="5">The sequence shown here is derived from an EMBL/GenBank/DDBJ whole genome shotgun (WGS) entry which is preliminary data.</text>
</comment>
<comment type="catalytic activity">
    <reaction evidence="4">
        <text>3-hydroxy-L-kynurenine + H2O = 3-hydroxyanthranilate + L-alanine + H(+)</text>
        <dbReference type="Rhea" id="RHEA:25143"/>
        <dbReference type="ChEBI" id="CHEBI:15377"/>
        <dbReference type="ChEBI" id="CHEBI:15378"/>
        <dbReference type="ChEBI" id="CHEBI:36559"/>
        <dbReference type="ChEBI" id="CHEBI:57972"/>
        <dbReference type="ChEBI" id="CHEBI:58125"/>
        <dbReference type="EC" id="3.7.1.3"/>
    </reaction>
</comment>
<evidence type="ECO:0000256" key="4">
    <source>
        <dbReference type="PIRNR" id="PIRNR038800"/>
    </source>
</evidence>
<dbReference type="GO" id="GO:0008483">
    <property type="term" value="F:transaminase activity"/>
    <property type="evidence" value="ECO:0007669"/>
    <property type="project" value="UniProtKB-KW"/>
</dbReference>
<dbReference type="InterPro" id="IPR015422">
    <property type="entry name" value="PyrdxlP-dep_Trfase_small"/>
</dbReference>
<accession>A0A5C8I286</accession>